<name>A0A918FFI4_9ACTN</name>
<dbReference type="SUPFAM" id="SSF55729">
    <property type="entry name" value="Acyl-CoA N-acyltransferases (Nat)"/>
    <property type="match status" value="1"/>
</dbReference>
<reference evidence="2" key="2">
    <citation type="submission" date="2020-09" db="EMBL/GenBank/DDBJ databases">
        <authorList>
            <person name="Sun Q."/>
            <person name="Ohkuma M."/>
        </authorList>
    </citation>
    <scope>NUCLEOTIDE SEQUENCE</scope>
    <source>
        <strain evidence="2">JCM 4346</strain>
    </source>
</reference>
<evidence type="ECO:0000313" key="3">
    <source>
        <dbReference type="Proteomes" id="UP000658320"/>
    </source>
</evidence>
<evidence type="ECO:0000313" key="2">
    <source>
        <dbReference type="EMBL" id="GGR34805.1"/>
    </source>
</evidence>
<dbReference type="CDD" id="cd04301">
    <property type="entry name" value="NAT_SF"/>
    <property type="match status" value="1"/>
</dbReference>
<dbReference type="AlphaFoldDB" id="A0A918FFI4"/>
<reference evidence="2" key="1">
    <citation type="journal article" date="2014" name="Int. J. Syst. Evol. Microbiol.">
        <title>Complete genome sequence of Corynebacterium casei LMG S-19264T (=DSM 44701T), isolated from a smear-ripened cheese.</title>
        <authorList>
            <consortium name="US DOE Joint Genome Institute (JGI-PGF)"/>
            <person name="Walter F."/>
            <person name="Albersmeier A."/>
            <person name="Kalinowski J."/>
            <person name="Ruckert C."/>
        </authorList>
    </citation>
    <scope>NUCLEOTIDE SEQUENCE</scope>
    <source>
        <strain evidence="2">JCM 4346</strain>
    </source>
</reference>
<comment type="caution">
    <text evidence="2">The sequence shown here is derived from an EMBL/GenBank/DDBJ whole genome shotgun (WGS) entry which is preliminary data.</text>
</comment>
<accession>A0A918FFI4</accession>
<dbReference type="PANTHER" id="PTHR43072">
    <property type="entry name" value="N-ACETYLTRANSFERASE"/>
    <property type="match status" value="1"/>
</dbReference>
<organism evidence="2 3">
    <name type="scientific">Streptomyces aurantiogriseus</name>
    <dbReference type="NCBI Taxonomy" id="66870"/>
    <lineage>
        <taxon>Bacteria</taxon>
        <taxon>Bacillati</taxon>
        <taxon>Actinomycetota</taxon>
        <taxon>Actinomycetes</taxon>
        <taxon>Kitasatosporales</taxon>
        <taxon>Streptomycetaceae</taxon>
        <taxon>Streptomyces</taxon>
    </lineage>
</organism>
<dbReference type="GO" id="GO:0016747">
    <property type="term" value="F:acyltransferase activity, transferring groups other than amino-acyl groups"/>
    <property type="evidence" value="ECO:0007669"/>
    <property type="project" value="InterPro"/>
</dbReference>
<dbReference type="InterPro" id="IPR016181">
    <property type="entry name" value="Acyl_CoA_acyltransferase"/>
</dbReference>
<dbReference type="EMBL" id="BMSX01000015">
    <property type="protein sequence ID" value="GGR34805.1"/>
    <property type="molecule type" value="Genomic_DNA"/>
</dbReference>
<dbReference type="PROSITE" id="PS51186">
    <property type="entry name" value="GNAT"/>
    <property type="match status" value="1"/>
</dbReference>
<dbReference type="PANTHER" id="PTHR43072:SF60">
    <property type="entry name" value="L-2,4-DIAMINOBUTYRIC ACID ACETYLTRANSFERASE"/>
    <property type="match status" value="1"/>
</dbReference>
<dbReference type="InterPro" id="IPR000182">
    <property type="entry name" value="GNAT_dom"/>
</dbReference>
<feature type="domain" description="N-acetyltransferase" evidence="1">
    <location>
        <begin position="1"/>
        <end position="108"/>
    </location>
</feature>
<protein>
    <recommendedName>
        <fullName evidence="1">N-acetyltransferase domain-containing protein</fullName>
    </recommendedName>
</protein>
<sequence>MPFDPDRPAPPDGMKHRTERGYIIAGPDDRGCCVIHEMWVDPDHRGGGEGRALVDHVRAWARERGLSPLVVQCSPRNEGGRAFYEALGMRAVATVYQDDLNRRAQPQPLPSAVARTGVAAAV</sequence>
<gene>
    <name evidence="2" type="ORF">GCM10010251_58770</name>
</gene>
<evidence type="ECO:0000259" key="1">
    <source>
        <dbReference type="PROSITE" id="PS51186"/>
    </source>
</evidence>
<dbReference type="Proteomes" id="UP000658320">
    <property type="component" value="Unassembled WGS sequence"/>
</dbReference>
<proteinExistence type="predicted"/>
<dbReference type="Pfam" id="PF00583">
    <property type="entry name" value="Acetyltransf_1"/>
    <property type="match status" value="1"/>
</dbReference>
<keyword evidence="3" id="KW-1185">Reference proteome</keyword>
<dbReference type="Gene3D" id="3.40.630.30">
    <property type="match status" value="1"/>
</dbReference>